<keyword evidence="3" id="KW-1185">Reference proteome</keyword>
<dbReference type="Pfam" id="PF01047">
    <property type="entry name" value="MarR"/>
    <property type="match status" value="1"/>
</dbReference>
<evidence type="ECO:0000259" key="1">
    <source>
        <dbReference type="PROSITE" id="PS50995"/>
    </source>
</evidence>
<dbReference type="InterPro" id="IPR000835">
    <property type="entry name" value="HTH_MarR-typ"/>
</dbReference>
<organism evidence="2 3">
    <name type="scientific">Hufsiella arboris</name>
    <dbReference type="NCBI Taxonomy" id="2695275"/>
    <lineage>
        <taxon>Bacteria</taxon>
        <taxon>Pseudomonadati</taxon>
        <taxon>Bacteroidota</taxon>
        <taxon>Sphingobacteriia</taxon>
        <taxon>Sphingobacteriales</taxon>
        <taxon>Sphingobacteriaceae</taxon>
        <taxon>Hufsiella</taxon>
    </lineage>
</organism>
<dbReference type="GO" id="GO:0003700">
    <property type="term" value="F:DNA-binding transcription factor activity"/>
    <property type="evidence" value="ECO:0007669"/>
    <property type="project" value="InterPro"/>
</dbReference>
<dbReference type="InterPro" id="IPR039422">
    <property type="entry name" value="MarR/SlyA-like"/>
</dbReference>
<protein>
    <submittedName>
        <fullName evidence="2">MarR family transcriptional regulator</fullName>
    </submittedName>
</protein>
<evidence type="ECO:0000313" key="2">
    <source>
        <dbReference type="EMBL" id="MXV52503.1"/>
    </source>
</evidence>
<dbReference type="Proteomes" id="UP000466586">
    <property type="component" value="Unassembled WGS sequence"/>
</dbReference>
<dbReference type="SMART" id="SM00347">
    <property type="entry name" value="HTH_MARR"/>
    <property type="match status" value="1"/>
</dbReference>
<dbReference type="InterPro" id="IPR036388">
    <property type="entry name" value="WH-like_DNA-bd_sf"/>
</dbReference>
<dbReference type="RefSeq" id="WP_160845683.1">
    <property type="nucleotide sequence ID" value="NZ_WVHT01000008.1"/>
</dbReference>
<accession>A0A7K1YD45</accession>
<dbReference type="AlphaFoldDB" id="A0A7K1YD45"/>
<gene>
    <name evidence="2" type="ORF">GS399_16125</name>
</gene>
<dbReference type="SUPFAM" id="SSF46785">
    <property type="entry name" value="Winged helix' DNA-binding domain"/>
    <property type="match status" value="1"/>
</dbReference>
<name>A0A7K1YD45_9SPHI</name>
<dbReference type="PRINTS" id="PR00598">
    <property type="entry name" value="HTHMARR"/>
</dbReference>
<dbReference type="EMBL" id="WVHT01000008">
    <property type="protein sequence ID" value="MXV52503.1"/>
    <property type="molecule type" value="Genomic_DNA"/>
</dbReference>
<dbReference type="PANTHER" id="PTHR33164">
    <property type="entry name" value="TRANSCRIPTIONAL REGULATOR, MARR FAMILY"/>
    <property type="match status" value="1"/>
</dbReference>
<dbReference type="PANTHER" id="PTHR33164:SF101">
    <property type="entry name" value="TRANSCRIPTIONAL REPRESSOR MPRA"/>
    <property type="match status" value="1"/>
</dbReference>
<reference evidence="2 3" key="1">
    <citation type="submission" date="2019-11" db="EMBL/GenBank/DDBJ databases">
        <title>Pedobacter sp. HMF7647 Genome sequencing and assembly.</title>
        <authorList>
            <person name="Kang H."/>
            <person name="Kim H."/>
            <person name="Joh K."/>
        </authorList>
    </citation>
    <scope>NUCLEOTIDE SEQUENCE [LARGE SCALE GENOMIC DNA]</scope>
    <source>
        <strain evidence="2 3">HMF7647</strain>
    </source>
</reference>
<sequence>MELEKEIVTAGFKDEYHKGVVNIIFTYSWITTQLKKRVEKNHITLQQYNILRILRGQYPQPATVNLLKERMLDKMSDASRIVERLVQKGLVARCTNQTDRRAVDISISEKGLNLLEKLDPEMGGDLLLSRLTEQEVNSLNVLLDKLRG</sequence>
<proteinExistence type="predicted"/>
<feature type="domain" description="HTH marR-type" evidence="1">
    <location>
        <begin position="1"/>
        <end position="148"/>
    </location>
</feature>
<evidence type="ECO:0000313" key="3">
    <source>
        <dbReference type="Proteomes" id="UP000466586"/>
    </source>
</evidence>
<dbReference type="Gene3D" id="1.10.10.10">
    <property type="entry name" value="Winged helix-like DNA-binding domain superfamily/Winged helix DNA-binding domain"/>
    <property type="match status" value="1"/>
</dbReference>
<dbReference type="GO" id="GO:0006950">
    <property type="term" value="P:response to stress"/>
    <property type="evidence" value="ECO:0007669"/>
    <property type="project" value="TreeGrafter"/>
</dbReference>
<comment type="caution">
    <text evidence="2">The sequence shown here is derived from an EMBL/GenBank/DDBJ whole genome shotgun (WGS) entry which is preliminary data.</text>
</comment>
<dbReference type="PROSITE" id="PS50995">
    <property type="entry name" value="HTH_MARR_2"/>
    <property type="match status" value="1"/>
</dbReference>
<dbReference type="InterPro" id="IPR036390">
    <property type="entry name" value="WH_DNA-bd_sf"/>
</dbReference>